<proteinExistence type="inferred from homology"/>
<dbReference type="InterPro" id="IPR022419">
    <property type="entry name" value="Porphobilin_deaminase_cofac_BS"/>
</dbReference>
<keyword evidence="3" id="KW-0808">Transferase</keyword>
<dbReference type="InterPro" id="IPR036803">
    <property type="entry name" value="Porphobilinogen_deaminase_C_sf"/>
</dbReference>
<keyword evidence="10" id="KW-1185">Reference proteome</keyword>
<dbReference type="InterPro" id="IPR022418">
    <property type="entry name" value="Porphobilinogen_deaminase_C"/>
</dbReference>
<keyword evidence="4" id="KW-0627">Porphyrin biosynthesis</keyword>
<dbReference type="Pfam" id="PF03900">
    <property type="entry name" value="Porphobil_deamC"/>
    <property type="match status" value="1"/>
</dbReference>
<feature type="compositionally biased region" description="Acidic residues" evidence="6">
    <location>
        <begin position="195"/>
        <end position="204"/>
    </location>
</feature>
<evidence type="ECO:0000256" key="1">
    <source>
        <dbReference type="ARBA" id="ARBA00001916"/>
    </source>
</evidence>
<dbReference type="PANTHER" id="PTHR11557:SF0">
    <property type="entry name" value="PORPHOBILINOGEN DEAMINASE"/>
    <property type="match status" value="1"/>
</dbReference>
<comment type="similarity">
    <text evidence="2">Belongs to the HMBS family.</text>
</comment>
<feature type="domain" description="Porphobilinogen deaminase N-terminal" evidence="7">
    <location>
        <begin position="20"/>
        <end position="178"/>
    </location>
</feature>
<protein>
    <recommendedName>
        <fullName evidence="5">Hydroxymethylbilane synthase</fullName>
        <ecNumber evidence="5">2.5.1.61</ecNumber>
    </recommendedName>
</protein>
<dbReference type="GO" id="GO:0005737">
    <property type="term" value="C:cytoplasm"/>
    <property type="evidence" value="ECO:0007669"/>
    <property type="project" value="UniProtKB-UniRule"/>
</dbReference>
<dbReference type="PANTHER" id="PTHR11557">
    <property type="entry name" value="PORPHOBILINOGEN DEAMINASE"/>
    <property type="match status" value="1"/>
</dbReference>
<reference evidence="10" key="1">
    <citation type="submission" date="2016-10" db="EMBL/GenBank/DDBJ databases">
        <authorList>
            <person name="Varghese N."/>
            <person name="Submissions S."/>
        </authorList>
    </citation>
    <scope>NUCLEOTIDE SEQUENCE [LARGE SCALE GENOMIC DNA]</scope>
    <source>
        <strain evidence="10">CGMCC 1.10118</strain>
    </source>
</reference>
<dbReference type="SUPFAM" id="SSF53850">
    <property type="entry name" value="Periplasmic binding protein-like II"/>
    <property type="match status" value="2"/>
</dbReference>
<evidence type="ECO:0000313" key="9">
    <source>
        <dbReference type="EMBL" id="SDX74917.1"/>
    </source>
</evidence>
<dbReference type="InterPro" id="IPR000860">
    <property type="entry name" value="HemC"/>
</dbReference>
<dbReference type="Proteomes" id="UP000199170">
    <property type="component" value="Unassembled WGS sequence"/>
</dbReference>
<feature type="region of interest" description="Disordered" evidence="6">
    <location>
        <begin position="173"/>
        <end position="213"/>
    </location>
</feature>
<evidence type="ECO:0000259" key="8">
    <source>
        <dbReference type="Pfam" id="PF03900"/>
    </source>
</evidence>
<organism evidence="9 10">
    <name type="scientific">Halobellus clavatus</name>
    <dbReference type="NCBI Taxonomy" id="660517"/>
    <lineage>
        <taxon>Archaea</taxon>
        <taxon>Methanobacteriati</taxon>
        <taxon>Methanobacteriota</taxon>
        <taxon>Stenosarchaea group</taxon>
        <taxon>Halobacteria</taxon>
        <taxon>Halobacteriales</taxon>
        <taxon>Haloferacaceae</taxon>
        <taxon>Halobellus</taxon>
    </lineage>
</organism>
<dbReference type="Gene3D" id="3.30.160.40">
    <property type="entry name" value="Porphobilinogen deaminase, C-terminal domain"/>
    <property type="match status" value="1"/>
</dbReference>
<evidence type="ECO:0000256" key="5">
    <source>
        <dbReference type="NCBIfam" id="TIGR00212"/>
    </source>
</evidence>
<accession>A0A1H3E8G7</accession>
<dbReference type="PROSITE" id="PS00533">
    <property type="entry name" value="PORPHOBILINOGEN_DEAM"/>
    <property type="match status" value="1"/>
</dbReference>
<dbReference type="InterPro" id="IPR022417">
    <property type="entry name" value="Porphobilin_deaminase_N"/>
</dbReference>
<dbReference type="PRINTS" id="PR00151">
    <property type="entry name" value="PORPHBDMNASE"/>
</dbReference>
<name>A0A1H3E8G7_9EURY</name>
<dbReference type="Gene3D" id="3.40.190.10">
    <property type="entry name" value="Periplasmic binding protein-like II"/>
    <property type="match status" value="2"/>
</dbReference>
<evidence type="ECO:0000256" key="4">
    <source>
        <dbReference type="ARBA" id="ARBA00023244"/>
    </source>
</evidence>
<dbReference type="STRING" id="660517.SAMN04487946_102108"/>
<dbReference type="GO" id="GO:0006783">
    <property type="term" value="P:heme biosynthetic process"/>
    <property type="evidence" value="ECO:0007669"/>
    <property type="project" value="TreeGrafter"/>
</dbReference>
<dbReference type="NCBIfam" id="TIGR00212">
    <property type="entry name" value="hemC"/>
    <property type="match status" value="1"/>
</dbReference>
<feature type="domain" description="Porphobilinogen deaminase C-terminal" evidence="8">
    <location>
        <begin position="306"/>
        <end position="359"/>
    </location>
</feature>
<dbReference type="EC" id="2.5.1.61" evidence="5"/>
<evidence type="ECO:0000259" key="7">
    <source>
        <dbReference type="Pfam" id="PF01379"/>
    </source>
</evidence>
<feature type="compositionally biased region" description="Basic and acidic residues" evidence="6">
    <location>
        <begin position="173"/>
        <end position="194"/>
    </location>
</feature>
<feature type="domain" description="Porphobilinogen deaminase N-terminal" evidence="7">
    <location>
        <begin position="238"/>
        <end position="287"/>
    </location>
</feature>
<dbReference type="SUPFAM" id="SSF54782">
    <property type="entry name" value="Porphobilinogen deaminase (hydroxymethylbilane synthase), C-terminal domain"/>
    <property type="match status" value="1"/>
</dbReference>
<evidence type="ECO:0000313" key="10">
    <source>
        <dbReference type="Proteomes" id="UP000199170"/>
    </source>
</evidence>
<dbReference type="GO" id="GO:0004418">
    <property type="term" value="F:hydroxymethylbilane synthase activity"/>
    <property type="evidence" value="ECO:0007669"/>
    <property type="project" value="UniProtKB-UniRule"/>
</dbReference>
<comment type="cofactor">
    <cofactor evidence="1">
        <name>dipyrromethane</name>
        <dbReference type="ChEBI" id="CHEBI:60342"/>
    </cofactor>
</comment>
<gene>
    <name evidence="9" type="ORF">SAMN04487946_102108</name>
</gene>
<evidence type="ECO:0000256" key="3">
    <source>
        <dbReference type="ARBA" id="ARBA00022679"/>
    </source>
</evidence>
<dbReference type="EMBL" id="FNPB01000002">
    <property type="protein sequence ID" value="SDX74917.1"/>
    <property type="molecule type" value="Genomic_DNA"/>
</dbReference>
<evidence type="ECO:0000256" key="6">
    <source>
        <dbReference type="SAM" id="MobiDB-lite"/>
    </source>
</evidence>
<sequence>MVAFSLVAVEDTSMTTRATLRLATRGSDLALRQAATVRDSLSGRRQDVDLVEVETRGDQIRDELIHRLGKTGAFVRALDEKILDGDVDAAVHSMKDMPTEGPAELVVSGVPERESATDLLLTPDGTPLEDLPQGAVVGTSSLRRKAQLLAERPDLEVEPLRGNVDTRIEKLLAPELQAEHERRLEAEQDEKADGPDADEGDTDGGAERSDADADFAESTEAWFDGLAEIERRALERDLDTEYDAIVLAEAGLRRAGLLHHVEYVPLDPASFVPAPGQGAIAVTSHADGDVSETVRSAIDHPRTRVETTVERTVLAELGGGCIAPIGVHATLQGEYVHTAARILSGDGTEEVAATRDIPVTDHANAAAAFAADLADRGADDLIAAAREAAEE</sequence>
<evidence type="ECO:0000256" key="2">
    <source>
        <dbReference type="ARBA" id="ARBA00005638"/>
    </source>
</evidence>
<dbReference type="AlphaFoldDB" id="A0A1H3E8G7"/>
<dbReference type="Pfam" id="PF01379">
    <property type="entry name" value="Porphobil_deam"/>
    <property type="match status" value="2"/>
</dbReference>